<proteinExistence type="predicted"/>
<dbReference type="InterPro" id="IPR012677">
    <property type="entry name" value="Nucleotide-bd_a/b_plait_sf"/>
</dbReference>
<protein>
    <recommendedName>
        <fullName evidence="4">RRM domain-containing protein</fullName>
    </recommendedName>
</protein>
<evidence type="ECO:0000259" key="4">
    <source>
        <dbReference type="PROSITE" id="PS50102"/>
    </source>
</evidence>
<dbReference type="InterPro" id="IPR035979">
    <property type="entry name" value="RBD_domain_sf"/>
</dbReference>
<keyword evidence="6" id="KW-1185">Reference proteome</keyword>
<reference evidence="5" key="1">
    <citation type="submission" date="2022-12" db="EMBL/GenBank/DDBJ databases">
        <title>Draft genome assemblies for two species of Escallonia (Escalloniales).</title>
        <authorList>
            <person name="Chanderbali A."/>
            <person name="Dervinis C."/>
            <person name="Anghel I."/>
            <person name="Soltis D."/>
            <person name="Soltis P."/>
            <person name="Zapata F."/>
        </authorList>
    </citation>
    <scope>NUCLEOTIDE SEQUENCE</scope>
    <source>
        <strain evidence="5">UCBG64.0493</strain>
        <tissue evidence="5">Leaf</tissue>
    </source>
</reference>
<gene>
    <name evidence="5" type="ORF">RJ639_006168</name>
</gene>
<dbReference type="GO" id="GO:0000785">
    <property type="term" value="C:chromatin"/>
    <property type="evidence" value="ECO:0007669"/>
    <property type="project" value="TreeGrafter"/>
</dbReference>
<keyword evidence="2" id="KW-0539">Nucleus</keyword>
<sequence>MDTFVKYFGRYGEIIDSVIMKDRHTGRPRGFGFITYADPSVVDTVIAEMHVINGKQYKSLLKLGLPFLVASSSPPHSSTALPQGTDP</sequence>
<dbReference type="PROSITE" id="PS50102">
    <property type="entry name" value="RRM"/>
    <property type="match status" value="1"/>
</dbReference>
<accession>A0AA88W111</accession>
<evidence type="ECO:0000256" key="2">
    <source>
        <dbReference type="ARBA" id="ARBA00023242"/>
    </source>
</evidence>
<evidence type="ECO:0000256" key="1">
    <source>
        <dbReference type="ARBA" id="ARBA00004123"/>
    </source>
</evidence>
<evidence type="ECO:0000313" key="5">
    <source>
        <dbReference type="EMBL" id="KAK3015320.1"/>
    </source>
</evidence>
<dbReference type="Gene3D" id="3.30.70.330">
    <property type="match status" value="1"/>
</dbReference>
<name>A0AA88W111_9ASTE</name>
<dbReference type="SUPFAM" id="SSF54928">
    <property type="entry name" value="RNA-binding domain, RBD"/>
    <property type="match status" value="1"/>
</dbReference>
<feature type="domain" description="RRM" evidence="4">
    <location>
        <begin position="1"/>
        <end position="74"/>
    </location>
</feature>
<comment type="caution">
    <text evidence="5">The sequence shown here is derived from an EMBL/GenBank/DDBJ whole genome shotgun (WGS) entry which is preliminary data.</text>
</comment>
<organism evidence="5 6">
    <name type="scientific">Escallonia herrerae</name>
    <dbReference type="NCBI Taxonomy" id="1293975"/>
    <lineage>
        <taxon>Eukaryota</taxon>
        <taxon>Viridiplantae</taxon>
        <taxon>Streptophyta</taxon>
        <taxon>Embryophyta</taxon>
        <taxon>Tracheophyta</taxon>
        <taxon>Spermatophyta</taxon>
        <taxon>Magnoliopsida</taxon>
        <taxon>eudicotyledons</taxon>
        <taxon>Gunneridae</taxon>
        <taxon>Pentapetalae</taxon>
        <taxon>asterids</taxon>
        <taxon>campanulids</taxon>
        <taxon>Escalloniales</taxon>
        <taxon>Escalloniaceae</taxon>
        <taxon>Escallonia</taxon>
    </lineage>
</organism>
<comment type="subcellular location">
    <subcellularLocation>
        <location evidence="1">Nucleus</location>
    </subcellularLocation>
</comment>
<dbReference type="GO" id="GO:0003723">
    <property type="term" value="F:RNA binding"/>
    <property type="evidence" value="ECO:0007669"/>
    <property type="project" value="UniProtKB-UniRule"/>
</dbReference>
<dbReference type="PANTHER" id="PTHR48033:SF4">
    <property type="entry name" value="OS08G0320100 PROTEIN"/>
    <property type="match status" value="1"/>
</dbReference>
<evidence type="ECO:0000313" key="6">
    <source>
        <dbReference type="Proteomes" id="UP001188597"/>
    </source>
</evidence>
<dbReference type="AlphaFoldDB" id="A0AA88W111"/>
<keyword evidence="3" id="KW-0694">RNA-binding</keyword>
<dbReference type="InterPro" id="IPR000504">
    <property type="entry name" value="RRM_dom"/>
</dbReference>
<dbReference type="GO" id="GO:0010468">
    <property type="term" value="P:regulation of gene expression"/>
    <property type="evidence" value="ECO:0007669"/>
    <property type="project" value="TreeGrafter"/>
</dbReference>
<dbReference type="PANTHER" id="PTHR48033">
    <property type="entry name" value="RNA-BINDING (RRM/RBD/RNP MOTIFS) FAMILY PROTEIN"/>
    <property type="match status" value="1"/>
</dbReference>
<dbReference type="EMBL" id="JAVXUP010001154">
    <property type="protein sequence ID" value="KAK3015320.1"/>
    <property type="molecule type" value="Genomic_DNA"/>
</dbReference>
<dbReference type="Proteomes" id="UP001188597">
    <property type="component" value="Unassembled WGS sequence"/>
</dbReference>
<dbReference type="GO" id="GO:0005654">
    <property type="term" value="C:nucleoplasm"/>
    <property type="evidence" value="ECO:0007669"/>
    <property type="project" value="TreeGrafter"/>
</dbReference>
<evidence type="ECO:0000256" key="3">
    <source>
        <dbReference type="PROSITE-ProRule" id="PRU00176"/>
    </source>
</evidence>
<dbReference type="Pfam" id="PF00076">
    <property type="entry name" value="RRM_1"/>
    <property type="match status" value="1"/>
</dbReference>